<dbReference type="InterPro" id="IPR055346">
    <property type="entry name" value="Fe-S_cluster_assembly_SufBD"/>
</dbReference>
<dbReference type="KEGG" id="dej:AWY79_12320"/>
<dbReference type="RefSeq" id="WP_066804318.1">
    <property type="nucleotide sequence ID" value="NZ_CP014206.1"/>
</dbReference>
<evidence type="ECO:0000259" key="2">
    <source>
        <dbReference type="Pfam" id="PF01458"/>
    </source>
</evidence>
<dbReference type="EMBL" id="CP014206">
    <property type="protein sequence ID" value="AMK11844.1"/>
    <property type="molecule type" value="Genomic_DNA"/>
</dbReference>
<dbReference type="Pfam" id="PF01458">
    <property type="entry name" value="SUFBD_core"/>
    <property type="match status" value="1"/>
</dbReference>
<evidence type="ECO:0000313" key="4">
    <source>
        <dbReference type="EMBL" id="TDT88386.1"/>
    </source>
</evidence>
<name>A0A126QPJ9_9BACT</name>
<reference evidence="3 5" key="1">
    <citation type="journal article" date="2016" name="Front. Microbiol.">
        <title>Genome Sequence of the Piezophilic, Mesophilic Sulfate-Reducing Bacterium Desulfovibrio indicus J2T.</title>
        <authorList>
            <person name="Cao J."/>
            <person name="Maignien L."/>
            <person name="Shao Z."/>
            <person name="Alain K."/>
            <person name="Jebbar M."/>
        </authorList>
    </citation>
    <scope>NUCLEOTIDE SEQUENCE [LARGE SCALE GENOMIC DNA]</scope>
    <source>
        <strain evidence="3 5">J2</strain>
    </source>
</reference>
<dbReference type="OrthoDB" id="9803529at2"/>
<sequence>MSKVDLKNFKFDGLQQEAITDLNALSEEDKDQLLMAGVVSDLSTRSASYLQMDQSAVHCQSKDDGVEIMDIKEALKKYDGLKEYYWTLVDKDKDEFTRSAHDNLHGGYFIRVKAGAKIKDPIQSCLMLKSENVGQNVHNLVIIEEGAEAHIITGCSVAHGTKSGAHLGISEFFVKKNASLTFTMVHNWSESVAVRPRSAGVVEEGGKFLSNYVLLKPVKDLQMYPSIELNGPDSVARFNSVVVATEGSHLDMGNRVIMNAPETRCEIIARTIASGGTIINRGHIAAHHTPSKGHLECQGLILGSGRIWAIPELDGSLEGVELSHEASVGKIAQDEIEYLMARGMDEDEATSTIVRGFLNTDIMGLPERLQKEIDKQIDELQSSNAM</sequence>
<protein>
    <recommendedName>
        <fullName evidence="2">SUF system FeS cluster assembly SufBD core domain-containing protein</fullName>
    </recommendedName>
</protein>
<dbReference type="PANTHER" id="PTHR30508:SF1">
    <property type="entry name" value="UPF0051 PROTEIN ABCI8, CHLOROPLASTIC-RELATED"/>
    <property type="match status" value="1"/>
</dbReference>
<reference evidence="4 6" key="2">
    <citation type="submission" date="2019-03" db="EMBL/GenBank/DDBJ databases">
        <title>Genomic Encyclopedia of Type Strains, Phase IV (KMG-IV): sequencing the most valuable type-strain genomes for metagenomic binning, comparative biology and taxonomic classification.</title>
        <authorList>
            <person name="Goeker M."/>
        </authorList>
    </citation>
    <scope>NUCLEOTIDE SEQUENCE [LARGE SCALE GENOMIC DNA]</scope>
    <source>
        <strain evidence="4 6">DSM 101483</strain>
    </source>
</reference>
<evidence type="ECO:0000313" key="3">
    <source>
        <dbReference type="EMBL" id="AMK11844.1"/>
    </source>
</evidence>
<dbReference type="Proteomes" id="UP000055611">
    <property type="component" value="Chromosome"/>
</dbReference>
<gene>
    <name evidence="3" type="ORF">AWY79_12320</name>
    <name evidence="4" type="ORF">EDC59_106202</name>
</gene>
<evidence type="ECO:0000313" key="6">
    <source>
        <dbReference type="Proteomes" id="UP000295506"/>
    </source>
</evidence>
<accession>A0A126QPJ9</accession>
<dbReference type="AlphaFoldDB" id="A0A126QPJ9"/>
<dbReference type="EMBL" id="SOBK01000006">
    <property type="protein sequence ID" value="TDT88386.1"/>
    <property type="molecule type" value="Genomic_DNA"/>
</dbReference>
<dbReference type="PANTHER" id="PTHR30508">
    <property type="entry name" value="FES CLUSTER ASSEMBLY PROTEIN SUF"/>
    <property type="match status" value="1"/>
</dbReference>
<dbReference type="InterPro" id="IPR037284">
    <property type="entry name" value="SUF_FeS_clus_asmbl_SufBD_sf"/>
</dbReference>
<evidence type="ECO:0000256" key="1">
    <source>
        <dbReference type="ARBA" id="ARBA00043967"/>
    </source>
</evidence>
<dbReference type="GO" id="GO:0016226">
    <property type="term" value="P:iron-sulfur cluster assembly"/>
    <property type="evidence" value="ECO:0007669"/>
    <property type="project" value="InterPro"/>
</dbReference>
<evidence type="ECO:0000313" key="5">
    <source>
        <dbReference type="Proteomes" id="UP000055611"/>
    </source>
</evidence>
<keyword evidence="5" id="KW-1185">Reference proteome</keyword>
<dbReference type="InterPro" id="IPR000825">
    <property type="entry name" value="SUF_FeS_clus_asmbl_SufBD_core"/>
</dbReference>
<dbReference type="SUPFAM" id="SSF101960">
    <property type="entry name" value="Stabilizer of iron transporter SufD"/>
    <property type="match status" value="1"/>
</dbReference>
<comment type="similarity">
    <text evidence="1">Belongs to the iron-sulfur cluster assembly SufBD family.</text>
</comment>
<organism evidence="4 6">
    <name type="scientific">Pseudodesulfovibrio indicus</name>
    <dbReference type="NCBI Taxonomy" id="1716143"/>
    <lineage>
        <taxon>Bacteria</taxon>
        <taxon>Pseudomonadati</taxon>
        <taxon>Thermodesulfobacteriota</taxon>
        <taxon>Desulfovibrionia</taxon>
        <taxon>Desulfovibrionales</taxon>
        <taxon>Desulfovibrionaceae</taxon>
    </lineage>
</organism>
<dbReference type="Proteomes" id="UP000295506">
    <property type="component" value="Unassembled WGS sequence"/>
</dbReference>
<feature type="domain" description="SUF system FeS cluster assembly SufBD core" evidence="2">
    <location>
        <begin position="128"/>
        <end position="357"/>
    </location>
</feature>
<proteinExistence type="inferred from homology"/>